<organism evidence="4 5">
    <name type="scientific">Halanaerobacter jeridensis</name>
    <dbReference type="NCBI Taxonomy" id="706427"/>
    <lineage>
        <taxon>Bacteria</taxon>
        <taxon>Bacillati</taxon>
        <taxon>Bacillota</taxon>
        <taxon>Clostridia</taxon>
        <taxon>Halanaerobiales</taxon>
        <taxon>Halobacteroidaceae</taxon>
        <taxon>Halanaerobacter</taxon>
    </lineage>
</organism>
<comment type="caution">
    <text evidence="4">The sequence shown here is derived from an EMBL/GenBank/DDBJ whole genome shotgun (WGS) entry which is preliminary data.</text>
</comment>
<evidence type="ECO:0000256" key="2">
    <source>
        <dbReference type="PIRSR" id="PIRSR005965-1"/>
    </source>
</evidence>
<keyword evidence="5" id="KW-1185">Reference proteome</keyword>
<proteinExistence type="predicted"/>
<keyword evidence="2 3" id="KW-0028">Amino-acid biosynthesis</keyword>
<dbReference type="NCBIfam" id="TIGR01796">
    <property type="entry name" value="CM_mono_aroH"/>
    <property type="match status" value="1"/>
</dbReference>
<accession>A0A938XUC5</accession>
<sequence length="128" mass="14000">MKVRGIRGAITVTEDTEKAIITATTKLLNEMIAANGLEEDNVASVTFSLTPDLNSAFPAVAARELGWDNVALFCCQELAINDALDKCIRILIHYNTDKKLGELNHIYLKDAKKLRPDLAEEGVGKNGE</sequence>
<protein>
    <recommendedName>
        <fullName evidence="1 3">chorismate mutase</fullName>
        <ecNumber evidence="1 3">5.4.99.5</ecNumber>
    </recommendedName>
</protein>
<dbReference type="EC" id="5.4.99.5" evidence="1 3"/>
<dbReference type="PANTHER" id="PTHR21164:SF0">
    <property type="entry name" value="CHORISMATE MUTASE AROH"/>
    <property type="match status" value="1"/>
</dbReference>
<dbReference type="GO" id="GO:0008652">
    <property type="term" value="P:amino acid biosynthetic process"/>
    <property type="evidence" value="ECO:0007669"/>
    <property type="project" value="UniProtKB-UniRule"/>
</dbReference>
<dbReference type="Proteomes" id="UP000774000">
    <property type="component" value="Unassembled WGS sequence"/>
</dbReference>
<dbReference type="AlphaFoldDB" id="A0A938XUC5"/>
<dbReference type="SUPFAM" id="SSF55298">
    <property type="entry name" value="YjgF-like"/>
    <property type="match status" value="1"/>
</dbReference>
<feature type="binding site" evidence="2">
    <location>
        <position position="89"/>
    </location>
    <ligand>
        <name>prephenate</name>
        <dbReference type="ChEBI" id="CHEBI:29934"/>
    </ligand>
</feature>
<feature type="binding site" evidence="2">
    <location>
        <position position="7"/>
    </location>
    <ligand>
        <name>prephenate</name>
        <dbReference type="ChEBI" id="CHEBI:29934"/>
    </ligand>
</feature>
<dbReference type="InterPro" id="IPR008243">
    <property type="entry name" value="Chorismate_mutase_AroH"/>
</dbReference>
<keyword evidence="2 3" id="KW-0057">Aromatic amino acid biosynthesis</keyword>
<dbReference type="GO" id="GO:0046417">
    <property type="term" value="P:chorismate metabolic process"/>
    <property type="evidence" value="ECO:0007669"/>
    <property type="project" value="TreeGrafter"/>
</dbReference>
<dbReference type="CDD" id="cd02185">
    <property type="entry name" value="AroH"/>
    <property type="match status" value="1"/>
</dbReference>
<dbReference type="PROSITE" id="PS51167">
    <property type="entry name" value="CHORISMATE_MUT_1"/>
    <property type="match status" value="1"/>
</dbReference>
<dbReference type="Pfam" id="PF07736">
    <property type="entry name" value="CM_1"/>
    <property type="match status" value="1"/>
</dbReference>
<dbReference type="Gene3D" id="3.30.1330.40">
    <property type="entry name" value="RutC-like"/>
    <property type="match status" value="1"/>
</dbReference>
<dbReference type="EMBL" id="JAFBDQ010000005">
    <property type="protein sequence ID" value="MBM7556481.1"/>
    <property type="molecule type" value="Genomic_DNA"/>
</dbReference>
<evidence type="ECO:0000313" key="4">
    <source>
        <dbReference type="EMBL" id="MBM7556481.1"/>
    </source>
</evidence>
<name>A0A938XUC5_9FIRM</name>
<dbReference type="RefSeq" id="WP_204701255.1">
    <property type="nucleotide sequence ID" value="NZ_JAFBDQ010000005.1"/>
</dbReference>
<gene>
    <name evidence="4" type="ORF">JOC47_001324</name>
</gene>
<dbReference type="InterPro" id="IPR035959">
    <property type="entry name" value="RutC-like_sf"/>
</dbReference>
<feature type="binding site" evidence="2">
    <location>
        <position position="107"/>
    </location>
    <ligand>
        <name>prephenate</name>
        <dbReference type="ChEBI" id="CHEBI:29934"/>
    </ligand>
</feature>
<evidence type="ECO:0000313" key="5">
    <source>
        <dbReference type="Proteomes" id="UP000774000"/>
    </source>
</evidence>
<reference evidence="4" key="1">
    <citation type="submission" date="2021-01" db="EMBL/GenBank/DDBJ databases">
        <title>Genomic Encyclopedia of Type Strains, Phase IV (KMG-IV): sequencing the most valuable type-strain genomes for metagenomic binning, comparative biology and taxonomic classification.</title>
        <authorList>
            <person name="Goeker M."/>
        </authorList>
    </citation>
    <scope>NUCLEOTIDE SEQUENCE</scope>
    <source>
        <strain evidence="4">DSM 23230</strain>
    </source>
</reference>
<dbReference type="GO" id="GO:0009073">
    <property type="term" value="P:aromatic amino acid family biosynthetic process"/>
    <property type="evidence" value="ECO:0007669"/>
    <property type="project" value="UniProtKB-UniRule"/>
</dbReference>
<comment type="catalytic activity">
    <reaction evidence="3">
        <text>chorismate = prephenate</text>
        <dbReference type="Rhea" id="RHEA:13897"/>
        <dbReference type="ChEBI" id="CHEBI:29748"/>
        <dbReference type="ChEBI" id="CHEBI:29934"/>
        <dbReference type="EC" id="5.4.99.5"/>
    </reaction>
</comment>
<evidence type="ECO:0000256" key="1">
    <source>
        <dbReference type="NCBIfam" id="TIGR01796"/>
    </source>
</evidence>
<dbReference type="PANTHER" id="PTHR21164">
    <property type="entry name" value="CHORISMATE MUTASE"/>
    <property type="match status" value="1"/>
</dbReference>
<dbReference type="PIRSF" id="PIRSF005965">
    <property type="entry name" value="Chor_mut_AroH"/>
    <property type="match status" value="1"/>
</dbReference>
<keyword evidence="3 4" id="KW-0413">Isomerase</keyword>
<dbReference type="GO" id="GO:0004106">
    <property type="term" value="F:chorismate mutase activity"/>
    <property type="evidence" value="ECO:0007669"/>
    <property type="project" value="UniProtKB-UniRule"/>
</dbReference>
<evidence type="ECO:0000256" key="3">
    <source>
        <dbReference type="PROSITE-ProRule" id="PRU00514"/>
    </source>
</evidence>